<gene>
    <name evidence="1" type="ORF">SERLADRAFT_443207</name>
</gene>
<protein>
    <submittedName>
        <fullName evidence="1">Uncharacterized protein</fullName>
    </submittedName>
</protein>
<name>F8PBW1_SERL9</name>
<dbReference type="HOGENOM" id="CLU_2198586_0_0_1"/>
<evidence type="ECO:0000313" key="1">
    <source>
        <dbReference type="EMBL" id="EGO19164.1"/>
    </source>
</evidence>
<reference evidence="1" key="1">
    <citation type="submission" date="2011-04" db="EMBL/GenBank/DDBJ databases">
        <title>Evolution of plant cell wall degrading machinery underlies the functional diversity of forest fungi.</title>
        <authorList>
            <consortium name="US DOE Joint Genome Institute (JGI-PGF)"/>
            <person name="Eastwood D.C."/>
            <person name="Floudas D."/>
            <person name="Binder M."/>
            <person name="Majcherczyk A."/>
            <person name="Schneider P."/>
            <person name="Aerts A."/>
            <person name="Asiegbu F.O."/>
            <person name="Baker S.E."/>
            <person name="Barry K."/>
            <person name="Bendiksby M."/>
            <person name="Blumentritt M."/>
            <person name="Coutinho P.M."/>
            <person name="Cullen D."/>
            <person name="Cullen D."/>
            <person name="Gathman A."/>
            <person name="Goodell B."/>
            <person name="Henrissat B."/>
            <person name="Ihrmark K."/>
            <person name="Kauserud H."/>
            <person name="Kohler A."/>
            <person name="LaButti K."/>
            <person name="Lapidus A."/>
            <person name="Lavin J.L."/>
            <person name="Lee Y.-H."/>
            <person name="Lindquist E."/>
            <person name="Lilly W."/>
            <person name="Lucas S."/>
            <person name="Morin E."/>
            <person name="Murat C."/>
            <person name="Oguiza J.A."/>
            <person name="Park J."/>
            <person name="Pisabarro A.G."/>
            <person name="Riley R."/>
            <person name="Rosling A."/>
            <person name="Salamov A."/>
            <person name="Schmidt O."/>
            <person name="Schmutz J."/>
            <person name="Skrede I."/>
            <person name="Stenlid J."/>
            <person name="Wiebenga A."/>
            <person name="Xie X."/>
            <person name="Kues U."/>
            <person name="Hibbett D.S."/>
            <person name="Hoffmeister D."/>
            <person name="Hogberg N."/>
            <person name="Martin F."/>
            <person name="Grigoriev I.V."/>
            <person name="Watkinson S.C."/>
        </authorList>
    </citation>
    <scope>NUCLEOTIDE SEQUENCE</scope>
    <source>
        <strain evidence="1">S7.9</strain>
    </source>
</reference>
<dbReference type="AlphaFoldDB" id="F8PBW1"/>
<dbReference type="GeneID" id="18815864"/>
<dbReference type="RefSeq" id="XP_007323885.1">
    <property type="nucleotide sequence ID" value="XM_007323823.1"/>
</dbReference>
<dbReference type="KEGG" id="sla:SERLADRAFT_443207"/>
<sequence length="108" mass="11905">MPNLSSINLEIIVVHLAVHLGYQQNVTRSYSIDLRRLEDNNVALFEGKTAGAGQIISSGRVLNGGGSMNSATVLFIPRWLSSDTRYMFIAAYWQISSRTIDGAIFAQK</sequence>
<dbReference type="EMBL" id="GL945444">
    <property type="protein sequence ID" value="EGO19164.1"/>
    <property type="molecule type" value="Genomic_DNA"/>
</dbReference>
<accession>F8PBW1</accession>
<proteinExistence type="predicted"/>
<dbReference type="Proteomes" id="UP000008064">
    <property type="component" value="Unassembled WGS sequence"/>
</dbReference>
<organism>
    <name type="scientific">Serpula lacrymans var. lacrymans (strain S7.9)</name>
    <name type="common">Dry rot fungus</name>
    <dbReference type="NCBI Taxonomy" id="578457"/>
    <lineage>
        <taxon>Eukaryota</taxon>
        <taxon>Fungi</taxon>
        <taxon>Dikarya</taxon>
        <taxon>Basidiomycota</taxon>
        <taxon>Agaricomycotina</taxon>
        <taxon>Agaricomycetes</taxon>
        <taxon>Agaricomycetidae</taxon>
        <taxon>Boletales</taxon>
        <taxon>Coniophorineae</taxon>
        <taxon>Serpulaceae</taxon>
        <taxon>Serpula</taxon>
    </lineage>
</organism>